<evidence type="ECO:0000313" key="2">
    <source>
        <dbReference type="Proteomes" id="UP000178912"/>
    </source>
</evidence>
<evidence type="ECO:0000313" key="1">
    <source>
        <dbReference type="EMBL" id="CZS96903.1"/>
    </source>
</evidence>
<proteinExistence type="predicted"/>
<dbReference type="Gene3D" id="3.90.1200.10">
    <property type="match status" value="1"/>
</dbReference>
<sequence length="306" mass="34885">MEVESRPVNESLQEIDDESWIIGDRIIISRRYSPTSDFTWSDGRGSYYTVSDAPDPLPPSRTLPSASPIEKVYDAGGVSAVWRIGGAFCKVKILDPDATREHVTLAYMNSKRRLSFTTPDVLYHAEYDGRYYIILSGLTGQNITTAWPDMDEAMKQYYVSRIANICQELTKWEANSISGVDGRHLSELYLTRLGLPKDCSPRNLLNNCKDLGMDCSIFLFYHCDLGPGNIIVNPADRSLGIIDWETAGFVPREWIRTNFCVSSGMDLPGDDQDTRVDWRRRVLRQLGQDGFTEIADQWMTWWRNKD</sequence>
<organism evidence="1 2">
    <name type="scientific">Rhynchosporium agropyri</name>
    <dbReference type="NCBI Taxonomy" id="914238"/>
    <lineage>
        <taxon>Eukaryota</taxon>
        <taxon>Fungi</taxon>
        <taxon>Dikarya</taxon>
        <taxon>Ascomycota</taxon>
        <taxon>Pezizomycotina</taxon>
        <taxon>Leotiomycetes</taxon>
        <taxon>Helotiales</taxon>
        <taxon>Ploettnerulaceae</taxon>
        <taxon>Rhynchosporium</taxon>
    </lineage>
</organism>
<accession>A0A1E1KFS3</accession>
<protein>
    <submittedName>
        <fullName evidence="1">Uncharacterized protein</fullName>
    </submittedName>
</protein>
<dbReference type="Proteomes" id="UP000178912">
    <property type="component" value="Unassembled WGS sequence"/>
</dbReference>
<dbReference type="EMBL" id="FJUX01000028">
    <property type="protein sequence ID" value="CZS96903.1"/>
    <property type="molecule type" value="Genomic_DNA"/>
</dbReference>
<dbReference type="OrthoDB" id="5404599at2759"/>
<dbReference type="PANTHER" id="PTHR21310">
    <property type="entry name" value="AMINOGLYCOSIDE PHOSPHOTRANSFERASE-RELATED-RELATED"/>
    <property type="match status" value="1"/>
</dbReference>
<keyword evidence="2" id="KW-1185">Reference proteome</keyword>
<dbReference type="PANTHER" id="PTHR21310:SF58">
    <property type="entry name" value="AMINOGLYCOSIDE PHOSPHOTRANSFERASE DOMAIN-CONTAINING PROTEIN"/>
    <property type="match status" value="1"/>
</dbReference>
<dbReference type="InterPro" id="IPR051678">
    <property type="entry name" value="AGP_Transferase"/>
</dbReference>
<name>A0A1E1KFS3_9HELO</name>
<reference evidence="2" key="1">
    <citation type="submission" date="2016-03" db="EMBL/GenBank/DDBJ databases">
        <authorList>
            <person name="Guldener U."/>
        </authorList>
    </citation>
    <scope>NUCLEOTIDE SEQUENCE [LARGE SCALE GENOMIC DNA]</scope>
    <source>
        <strain evidence="2">04CH-RAC-A.6.1</strain>
    </source>
</reference>
<dbReference type="SUPFAM" id="SSF56112">
    <property type="entry name" value="Protein kinase-like (PK-like)"/>
    <property type="match status" value="1"/>
</dbReference>
<dbReference type="AlphaFoldDB" id="A0A1E1KFS3"/>
<gene>
    <name evidence="1" type="ORF">RAG0_06059</name>
</gene>
<dbReference type="InterPro" id="IPR011009">
    <property type="entry name" value="Kinase-like_dom_sf"/>
</dbReference>